<proteinExistence type="predicted"/>
<dbReference type="AlphaFoldDB" id="A0A0M3TKU3"/>
<reference evidence="1 2" key="1">
    <citation type="journal article" date="2015" name="Genome Announc.">
        <title>Whole-Genome Sequence of Leptospira interrogans Serovar Hardjo Subtype Hardjoprajitno Strain Norma, Isolated from Cattle in a Leptospirosis Outbreak in Brazil.</title>
        <authorList>
            <person name="Cosate M.R."/>
            <person name="Soares S.C."/>
            <person name="Mendes T.A."/>
            <person name="Raittz R.T."/>
            <person name="Moreira E.C."/>
            <person name="Leite R."/>
            <person name="Fernandes G.R."/>
            <person name="Haddad J.P."/>
            <person name="Ortega J.M."/>
        </authorList>
    </citation>
    <scope>NUCLEOTIDE SEQUENCE [LARGE SCALE GENOMIC DNA]</scope>
    <source>
        <strain evidence="1 2">Norma</strain>
    </source>
</reference>
<evidence type="ECO:0000313" key="2">
    <source>
        <dbReference type="Proteomes" id="UP000056502"/>
    </source>
</evidence>
<sequence>MLIVAMEFFNNSIKDYNFLVFFCYYNFYMSSRHFVKLNRVV</sequence>
<gene>
    <name evidence="1" type="ORF">G436_0702</name>
</gene>
<name>A0A0M3TKU3_LEPIR</name>
<protein>
    <submittedName>
        <fullName evidence="1">Uncharacterized protein</fullName>
    </submittedName>
</protein>
<dbReference type="Proteomes" id="UP000056502">
    <property type="component" value="Chromosome I"/>
</dbReference>
<accession>A0A0M3TKU3</accession>
<evidence type="ECO:0000313" key="1">
    <source>
        <dbReference type="EMBL" id="ALE37921.1"/>
    </source>
</evidence>
<dbReference type="EMBL" id="CP012603">
    <property type="protein sequence ID" value="ALE37921.1"/>
    <property type="molecule type" value="Genomic_DNA"/>
</dbReference>
<dbReference type="PATRIC" id="fig|1279460.3.peg.707"/>
<organism evidence="1">
    <name type="scientific">Leptospira interrogans serovar Hardjo str. Norma</name>
    <dbReference type="NCBI Taxonomy" id="1279460"/>
    <lineage>
        <taxon>Bacteria</taxon>
        <taxon>Pseudomonadati</taxon>
        <taxon>Spirochaetota</taxon>
        <taxon>Spirochaetia</taxon>
        <taxon>Leptospirales</taxon>
        <taxon>Leptospiraceae</taxon>
        <taxon>Leptospira</taxon>
    </lineage>
</organism>